<keyword evidence="2" id="KW-1185">Reference proteome</keyword>
<name>A0A1H3J6U0_ALLWA</name>
<dbReference type="EMBL" id="FNOW01000052">
    <property type="protein sequence ID" value="SDY34904.1"/>
    <property type="molecule type" value="Genomic_DNA"/>
</dbReference>
<reference evidence="2" key="1">
    <citation type="submission" date="2016-10" db="EMBL/GenBank/DDBJ databases">
        <authorList>
            <person name="Varghese N."/>
            <person name="Submissions S."/>
        </authorList>
    </citation>
    <scope>NUCLEOTIDE SEQUENCE [LARGE SCALE GENOMIC DNA]</scope>
    <source>
        <strain evidence="2">DSM 173</strain>
    </source>
</reference>
<dbReference type="Proteomes" id="UP000198672">
    <property type="component" value="Unassembled WGS sequence"/>
</dbReference>
<dbReference type="AlphaFoldDB" id="A0A1H3J6U0"/>
<evidence type="ECO:0000313" key="2">
    <source>
        <dbReference type="Proteomes" id="UP000198672"/>
    </source>
</evidence>
<protein>
    <submittedName>
        <fullName evidence="1">Uncharacterized protein</fullName>
    </submittedName>
</protein>
<evidence type="ECO:0000313" key="1">
    <source>
        <dbReference type="EMBL" id="SDY34904.1"/>
    </source>
</evidence>
<proteinExistence type="predicted"/>
<gene>
    <name evidence="1" type="ORF">SAMN05421644_15212</name>
</gene>
<accession>A0A1H3J6U0</accession>
<dbReference type="STRING" id="61595.SAMN05421644_15212"/>
<sequence>MRVKASHSTHLYKFLEFHKTQTGMHAIKISGLRAFCVTQWIKMRHLRESLNCLELSSDQERKLNGYYSLAARIGQDMRDSGEINPDYFLCHTDF</sequence>
<organism evidence="1 2">
    <name type="scientific">Allochromatium warmingii</name>
    <name type="common">Chromatium warmingii</name>
    <dbReference type="NCBI Taxonomy" id="61595"/>
    <lineage>
        <taxon>Bacteria</taxon>
        <taxon>Pseudomonadati</taxon>
        <taxon>Pseudomonadota</taxon>
        <taxon>Gammaproteobacteria</taxon>
        <taxon>Chromatiales</taxon>
        <taxon>Chromatiaceae</taxon>
        <taxon>Allochromatium</taxon>
    </lineage>
</organism>